<evidence type="ECO:0000256" key="10">
    <source>
        <dbReference type="ARBA" id="ARBA00076547"/>
    </source>
</evidence>
<organism evidence="14 15">
    <name type="scientific">Nematostella vectensis</name>
    <name type="common">Starlet sea anemone</name>
    <dbReference type="NCBI Taxonomy" id="45351"/>
    <lineage>
        <taxon>Eukaryota</taxon>
        <taxon>Metazoa</taxon>
        <taxon>Cnidaria</taxon>
        <taxon>Anthozoa</taxon>
        <taxon>Hexacorallia</taxon>
        <taxon>Actiniaria</taxon>
        <taxon>Edwardsiidae</taxon>
        <taxon>Nematostella</taxon>
    </lineage>
</organism>
<dbReference type="SUPFAM" id="SSF57667">
    <property type="entry name" value="beta-beta-alpha zinc fingers"/>
    <property type="match status" value="1"/>
</dbReference>
<keyword evidence="6 11" id="KW-0862">Zinc</keyword>
<dbReference type="InterPro" id="IPR003604">
    <property type="entry name" value="Matrin/U1-like-C_Znf_C2H2"/>
</dbReference>
<dbReference type="InterPro" id="IPR041367">
    <property type="entry name" value="Znf-CCCH_4"/>
</dbReference>
<protein>
    <recommendedName>
        <fullName evidence="9">Zinc finger matrin-type protein 5</fullName>
    </recommendedName>
    <alternativeName>
        <fullName evidence="10">U11/U12 small nuclear ribonucleoprotein 20 kDa protein</fullName>
    </alternativeName>
</protein>
<keyword evidence="15" id="KW-1185">Reference proteome</keyword>
<proteinExistence type="predicted"/>
<dbReference type="InterPro" id="IPR000571">
    <property type="entry name" value="Znf_CCCH"/>
</dbReference>
<dbReference type="PhylomeDB" id="A7RM68"/>
<dbReference type="PANTHER" id="PTHR16465">
    <property type="entry name" value="NUCLEASE-RELATED"/>
    <property type="match status" value="1"/>
</dbReference>
<dbReference type="InterPro" id="IPR036236">
    <property type="entry name" value="Znf_C2H2_sf"/>
</dbReference>
<dbReference type="SMART" id="SM00451">
    <property type="entry name" value="ZnF_U1"/>
    <property type="match status" value="1"/>
</dbReference>
<dbReference type="AlphaFoldDB" id="A7RM68"/>
<evidence type="ECO:0000256" key="3">
    <source>
        <dbReference type="ARBA" id="ARBA00022723"/>
    </source>
</evidence>
<dbReference type="HOGENOM" id="CLU_100385_1_0_1"/>
<dbReference type="EMBL" id="DS469519">
    <property type="protein sequence ID" value="EDO47452.1"/>
    <property type="molecule type" value="Genomic_DNA"/>
</dbReference>
<evidence type="ECO:0000256" key="6">
    <source>
        <dbReference type="ARBA" id="ARBA00022833"/>
    </source>
</evidence>
<dbReference type="PROSITE" id="PS50103">
    <property type="entry name" value="ZF_C3H1"/>
    <property type="match status" value="1"/>
</dbReference>
<sequence>MGKRYYCDFCDRSFADSPQNRKKHNNGVQHQRNRKLHYDSFKDPAELLAEESSKPPCKKFFSTGTCAFGPNCRYSHTNPEMLLAAQAEKDAARQRDTGPSVEDWISRWKKRRRIREEKDKVTTEQDEMPVYTLPLGLPPVYLLPPSLRPPPPGGYAQLPGVGWG</sequence>
<dbReference type="InterPro" id="IPR013085">
    <property type="entry name" value="U1-CZ_Znf_C2H2"/>
</dbReference>
<dbReference type="KEGG" id="nve:5519729"/>
<dbReference type="Proteomes" id="UP000001593">
    <property type="component" value="Unassembled WGS sequence"/>
</dbReference>
<dbReference type="PANTHER" id="PTHR16465:SF0">
    <property type="entry name" value="ZINC FINGER MATRIN-TYPE PROTEIN 5"/>
    <property type="match status" value="1"/>
</dbReference>
<dbReference type="GO" id="GO:0008270">
    <property type="term" value="F:zinc ion binding"/>
    <property type="evidence" value="ECO:0007669"/>
    <property type="project" value="UniProtKB-KW"/>
</dbReference>
<dbReference type="Pfam" id="PF18044">
    <property type="entry name" value="zf-CCCH_4"/>
    <property type="match status" value="1"/>
</dbReference>
<keyword evidence="8" id="KW-0539">Nucleus</keyword>
<evidence type="ECO:0000256" key="12">
    <source>
        <dbReference type="SAM" id="MobiDB-lite"/>
    </source>
</evidence>
<evidence type="ECO:0000256" key="8">
    <source>
        <dbReference type="ARBA" id="ARBA00023242"/>
    </source>
</evidence>
<keyword evidence="3 11" id="KW-0479">Metal-binding</keyword>
<dbReference type="eggNOG" id="KOG3454">
    <property type="taxonomic scope" value="Eukaryota"/>
</dbReference>
<accession>A7RM68</accession>
<dbReference type="OMA" id="WPPIQEL"/>
<feature type="zinc finger region" description="C3H1-type" evidence="11">
    <location>
        <begin position="51"/>
        <end position="79"/>
    </location>
</feature>
<dbReference type="InParanoid" id="A7RM68"/>
<evidence type="ECO:0000256" key="1">
    <source>
        <dbReference type="ARBA" id="ARBA00004123"/>
    </source>
</evidence>
<comment type="subcellular location">
    <subcellularLocation>
        <location evidence="1">Nucleus</location>
    </subcellularLocation>
</comment>
<keyword evidence="4" id="KW-0747">Spliceosome</keyword>
<dbReference type="InterPro" id="IPR036855">
    <property type="entry name" value="Znf_CCCH_sf"/>
</dbReference>
<evidence type="ECO:0000256" key="2">
    <source>
        <dbReference type="ARBA" id="ARBA00022664"/>
    </source>
</evidence>
<dbReference type="GO" id="GO:0008380">
    <property type="term" value="P:RNA splicing"/>
    <property type="evidence" value="ECO:0007669"/>
    <property type="project" value="UniProtKB-KW"/>
</dbReference>
<evidence type="ECO:0000256" key="9">
    <source>
        <dbReference type="ARBA" id="ARBA00067764"/>
    </source>
</evidence>
<evidence type="ECO:0000313" key="15">
    <source>
        <dbReference type="Proteomes" id="UP000001593"/>
    </source>
</evidence>
<feature type="domain" description="C3H1-type" evidence="13">
    <location>
        <begin position="51"/>
        <end position="79"/>
    </location>
</feature>
<dbReference type="Gene3D" id="3.30.160.60">
    <property type="entry name" value="Classic Zinc Finger"/>
    <property type="match status" value="1"/>
</dbReference>
<evidence type="ECO:0000313" key="14">
    <source>
        <dbReference type="EMBL" id="EDO47452.1"/>
    </source>
</evidence>
<dbReference type="GO" id="GO:0003676">
    <property type="term" value="F:nucleic acid binding"/>
    <property type="evidence" value="ECO:0007669"/>
    <property type="project" value="InterPro"/>
</dbReference>
<keyword evidence="5 11" id="KW-0863">Zinc-finger</keyword>
<keyword evidence="7" id="KW-0508">mRNA splicing</keyword>
<name>A7RM68_NEMVE</name>
<dbReference type="GO" id="GO:0005689">
    <property type="term" value="C:U12-type spliceosomal complex"/>
    <property type="evidence" value="ECO:0000318"/>
    <property type="project" value="GO_Central"/>
</dbReference>
<gene>
    <name evidence="14" type="ORF">NEMVEDRAFT_v1g179653</name>
</gene>
<evidence type="ECO:0000256" key="11">
    <source>
        <dbReference type="PROSITE-ProRule" id="PRU00723"/>
    </source>
</evidence>
<dbReference type="GO" id="GO:0006397">
    <property type="term" value="P:mRNA processing"/>
    <property type="evidence" value="ECO:0007669"/>
    <property type="project" value="UniProtKB-KW"/>
</dbReference>
<dbReference type="SUPFAM" id="SSF90229">
    <property type="entry name" value="CCCH zinc finger"/>
    <property type="match status" value="1"/>
</dbReference>
<dbReference type="FunCoup" id="A7RM68">
    <property type="interactions" value="44"/>
</dbReference>
<evidence type="ECO:0000256" key="5">
    <source>
        <dbReference type="ARBA" id="ARBA00022771"/>
    </source>
</evidence>
<feature type="compositionally biased region" description="Basic residues" evidence="12">
    <location>
        <begin position="20"/>
        <end position="35"/>
    </location>
</feature>
<feature type="region of interest" description="Disordered" evidence="12">
    <location>
        <begin position="16"/>
        <end position="41"/>
    </location>
</feature>
<evidence type="ECO:0000259" key="13">
    <source>
        <dbReference type="PROSITE" id="PS50103"/>
    </source>
</evidence>
<dbReference type="Pfam" id="PF06220">
    <property type="entry name" value="zf-U1"/>
    <property type="match status" value="1"/>
</dbReference>
<reference evidence="14 15" key="1">
    <citation type="journal article" date="2007" name="Science">
        <title>Sea anemone genome reveals ancestral eumetazoan gene repertoire and genomic organization.</title>
        <authorList>
            <person name="Putnam N.H."/>
            <person name="Srivastava M."/>
            <person name="Hellsten U."/>
            <person name="Dirks B."/>
            <person name="Chapman J."/>
            <person name="Salamov A."/>
            <person name="Terry A."/>
            <person name="Shapiro H."/>
            <person name="Lindquist E."/>
            <person name="Kapitonov V.V."/>
            <person name="Jurka J."/>
            <person name="Genikhovich G."/>
            <person name="Grigoriev I.V."/>
            <person name="Lucas S.M."/>
            <person name="Steele R.E."/>
            <person name="Finnerty J.R."/>
            <person name="Technau U."/>
            <person name="Martindale M.Q."/>
            <person name="Rokhsar D.S."/>
        </authorList>
    </citation>
    <scope>NUCLEOTIDE SEQUENCE [LARGE SCALE GENOMIC DNA]</scope>
    <source>
        <strain evidence="15">CH2 X CH6</strain>
    </source>
</reference>
<dbReference type="SMART" id="SM00356">
    <property type="entry name" value="ZnF_C3H1"/>
    <property type="match status" value="1"/>
</dbReference>
<keyword evidence="2" id="KW-0507">mRNA processing</keyword>
<dbReference type="Gene3D" id="4.10.1000.10">
    <property type="entry name" value="Zinc finger, CCCH-type"/>
    <property type="match status" value="1"/>
</dbReference>
<evidence type="ECO:0000256" key="7">
    <source>
        <dbReference type="ARBA" id="ARBA00023187"/>
    </source>
</evidence>
<dbReference type="STRING" id="45351.A7RM68"/>
<dbReference type="OrthoDB" id="2417221at2759"/>
<dbReference type="FunFam" id="3.30.160.60:FF:000741">
    <property type="entry name" value="Zinc finger matrin-type protein 5"/>
    <property type="match status" value="1"/>
</dbReference>
<evidence type="ECO:0000256" key="4">
    <source>
        <dbReference type="ARBA" id="ARBA00022728"/>
    </source>
</evidence>